<feature type="region of interest" description="Disordered" evidence="1">
    <location>
        <begin position="52"/>
        <end position="74"/>
    </location>
</feature>
<evidence type="ECO:0000313" key="3">
    <source>
        <dbReference type="Proteomes" id="UP001488838"/>
    </source>
</evidence>
<feature type="compositionally biased region" description="Basic and acidic residues" evidence="1">
    <location>
        <begin position="57"/>
        <end position="66"/>
    </location>
</feature>
<gene>
    <name evidence="2" type="ORF">U0070_017742</name>
</gene>
<dbReference type="Proteomes" id="UP001488838">
    <property type="component" value="Unassembled WGS sequence"/>
</dbReference>
<protein>
    <recommendedName>
        <fullName evidence="4">MHC class I antigen</fullName>
    </recommendedName>
</protein>
<name>A0AAW0HTN0_MYOGA</name>
<evidence type="ECO:0000313" key="2">
    <source>
        <dbReference type="EMBL" id="KAK7805459.1"/>
    </source>
</evidence>
<dbReference type="InterPro" id="IPR029044">
    <property type="entry name" value="Nucleotide-diphossugar_trans"/>
</dbReference>
<evidence type="ECO:0008006" key="4">
    <source>
        <dbReference type="Google" id="ProtNLM"/>
    </source>
</evidence>
<dbReference type="Gene3D" id="3.90.550.10">
    <property type="entry name" value="Spore Coat Polysaccharide Biosynthesis Protein SpsA, Chain A"/>
    <property type="match status" value="1"/>
</dbReference>
<comment type="caution">
    <text evidence="2">The sequence shown here is derived from an EMBL/GenBank/DDBJ whole genome shotgun (WGS) entry which is preliminary data.</text>
</comment>
<accession>A0AAW0HTN0</accession>
<dbReference type="AlphaFoldDB" id="A0AAW0HTN0"/>
<sequence length="74" mass="8006">MTSPSIMGIMAANRIFLVEIGALDGGMLGYGGENVELSLRLWSRDGSLTVEGGNSSVDRELKEQEMRAANSEWT</sequence>
<proteinExistence type="predicted"/>
<reference evidence="2 3" key="1">
    <citation type="journal article" date="2023" name="bioRxiv">
        <title>Conserved and derived expression patterns and positive selection on dental genes reveal complex evolutionary context of ever-growing rodent molars.</title>
        <authorList>
            <person name="Calamari Z.T."/>
            <person name="Song A."/>
            <person name="Cohen E."/>
            <person name="Akter M."/>
            <person name="Roy R.D."/>
            <person name="Hallikas O."/>
            <person name="Christensen M.M."/>
            <person name="Li P."/>
            <person name="Marangoni P."/>
            <person name="Jernvall J."/>
            <person name="Klein O.D."/>
        </authorList>
    </citation>
    <scope>NUCLEOTIDE SEQUENCE [LARGE SCALE GENOMIC DNA]</scope>
    <source>
        <strain evidence="2">V071</strain>
    </source>
</reference>
<dbReference type="SUPFAM" id="SSF53448">
    <property type="entry name" value="Nucleotide-diphospho-sugar transferases"/>
    <property type="match status" value="1"/>
</dbReference>
<evidence type="ECO:0000256" key="1">
    <source>
        <dbReference type="SAM" id="MobiDB-lite"/>
    </source>
</evidence>
<organism evidence="2 3">
    <name type="scientific">Myodes glareolus</name>
    <name type="common">Bank vole</name>
    <name type="synonym">Clethrionomys glareolus</name>
    <dbReference type="NCBI Taxonomy" id="447135"/>
    <lineage>
        <taxon>Eukaryota</taxon>
        <taxon>Metazoa</taxon>
        <taxon>Chordata</taxon>
        <taxon>Craniata</taxon>
        <taxon>Vertebrata</taxon>
        <taxon>Euteleostomi</taxon>
        <taxon>Mammalia</taxon>
        <taxon>Eutheria</taxon>
        <taxon>Euarchontoglires</taxon>
        <taxon>Glires</taxon>
        <taxon>Rodentia</taxon>
        <taxon>Myomorpha</taxon>
        <taxon>Muroidea</taxon>
        <taxon>Cricetidae</taxon>
        <taxon>Arvicolinae</taxon>
        <taxon>Myodes</taxon>
    </lineage>
</organism>
<keyword evidence="3" id="KW-1185">Reference proteome</keyword>
<dbReference type="EMBL" id="JBBHLL010000340">
    <property type="protein sequence ID" value="KAK7805459.1"/>
    <property type="molecule type" value="Genomic_DNA"/>
</dbReference>